<dbReference type="AlphaFoldDB" id="A0AAN6X3J1"/>
<dbReference type="InterPro" id="IPR046676">
    <property type="entry name" value="DUF6546"/>
</dbReference>
<sequence>MLGASISRSLSWMSLPPEIRLMILEAIAQQKHPGWASFVSVCKEWQLLIENQNFRRLKLQAPCLEDLESIFRQSRRRRRLIQHIWLDVELPEYSWRSCKEIESYSWSRPNSKHWFKNFYFNSDNEDIEGADLNCSSWHDTQHGWVDGQQITTPPCSAVLRLFGDVDLWSKEDLPRVETVTTFAVRRQLRRRLPPYALWFLLRNLSGLERIIYEPWRRWERGWRVVNDRCFSQVVQDDLPQSLKRVSVFEDFSESLARSLQAGQPVLLSWQQQMEISRVVEPPIGAAFGARSVDLEQLSVAYMVNAEDFFGSAARNSSWTWHHLKSLALTSQLLRDTPQNHKRIDNLLYQAGITAARMPKLQDFALWYGIKGEACAFIHRRHGGRASITWRGTWDMQLSPRVVEAWQCVAIENHLCGTLQVGKQRVDSVIGSHGDAIHCLDLPCPVVAPASLWQIRMEGASTSQEDHRTS</sequence>
<feature type="domain" description="DUF6546" evidence="1">
    <location>
        <begin position="238"/>
        <end position="446"/>
    </location>
</feature>
<evidence type="ECO:0000313" key="3">
    <source>
        <dbReference type="Proteomes" id="UP001302126"/>
    </source>
</evidence>
<keyword evidence="3" id="KW-1185">Reference proteome</keyword>
<dbReference type="Proteomes" id="UP001302126">
    <property type="component" value="Unassembled WGS sequence"/>
</dbReference>
<comment type="caution">
    <text evidence="2">The sequence shown here is derived from an EMBL/GenBank/DDBJ whole genome shotgun (WGS) entry which is preliminary data.</text>
</comment>
<proteinExistence type="predicted"/>
<name>A0AAN6X3J1_9PEZI</name>
<evidence type="ECO:0000313" key="2">
    <source>
        <dbReference type="EMBL" id="KAK4193354.1"/>
    </source>
</evidence>
<evidence type="ECO:0000259" key="1">
    <source>
        <dbReference type="Pfam" id="PF20183"/>
    </source>
</evidence>
<reference evidence="2" key="1">
    <citation type="journal article" date="2023" name="Mol. Phylogenet. Evol.">
        <title>Genome-scale phylogeny and comparative genomics of the fungal order Sordariales.</title>
        <authorList>
            <person name="Hensen N."/>
            <person name="Bonometti L."/>
            <person name="Westerberg I."/>
            <person name="Brannstrom I.O."/>
            <person name="Guillou S."/>
            <person name="Cros-Aarteil S."/>
            <person name="Calhoun S."/>
            <person name="Haridas S."/>
            <person name="Kuo A."/>
            <person name="Mondo S."/>
            <person name="Pangilinan J."/>
            <person name="Riley R."/>
            <person name="LaButti K."/>
            <person name="Andreopoulos B."/>
            <person name="Lipzen A."/>
            <person name="Chen C."/>
            <person name="Yan M."/>
            <person name="Daum C."/>
            <person name="Ng V."/>
            <person name="Clum A."/>
            <person name="Steindorff A."/>
            <person name="Ohm R.A."/>
            <person name="Martin F."/>
            <person name="Silar P."/>
            <person name="Natvig D.O."/>
            <person name="Lalanne C."/>
            <person name="Gautier V."/>
            <person name="Ament-Velasquez S.L."/>
            <person name="Kruys A."/>
            <person name="Hutchinson M.I."/>
            <person name="Powell A.J."/>
            <person name="Barry K."/>
            <person name="Miller A.N."/>
            <person name="Grigoriev I.V."/>
            <person name="Debuchy R."/>
            <person name="Gladieux P."/>
            <person name="Hiltunen Thoren M."/>
            <person name="Johannesson H."/>
        </authorList>
    </citation>
    <scope>NUCLEOTIDE SEQUENCE</scope>
    <source>
        <strain evidence="2">PSN309</strain>
    </source>
</reference>
<protein>
    <recommendedName>
        <fullName evidence="1">DUF6546 domain-containing protein</fullName>
    </recommendedName>
</protein>
<dbReference type="Pfam" id="PF20183">
    <property type="entry name" value="DUF6546"/>
    <property type="match status" value="1"/>
</dbReference>
<dbReference type="EMBL" id="MU864351">
    <property type="protein sequence ID" value="KAK4193354.1"/>
    <property type="molecule type" value="Genomic_DNA"/>
</dbReference>
<organism evidence="2 3">
    <name type="scientific">Podospora australis</name>
    <dbReference type="NCBI Taxonomy" id="1536484"/>
    <lineage>
        <taxon>Eukaryota</taxon>
        <taxon>Fungi</taxon>
        <taxon>Dikarya</taxon>
        <taxon>Ascomycota</taxon>
        <taxon>Pezizomycotina</taxon>
        <taxon>Sordariomycetes</taxon>
        <taxon>Sordariomycetidae</taxon>
        <taxon>Sordariales</taxon>
        <taxon>Podosporaceae</taxon>
        <taxon>Podospora</taxon>
    </lineage>
</organism>
<accession>A0AAN6X3J1</accession>
<reference evidence="2" key="2">
    <citation type="submission" date="2023-05" db="EMBL/GenBank/DDBJ databases">
        <authorList>
            <consortium name="Lawrence Berkeley National Laboratory"/>
            <person name="Steindorff A."/>
            <person name="Hensen N."/>
            <person name="Bonometti L."/>
            <person name="Westerberg I."/>
            <person name="Brannstrom I.O."/>
            <person name="Guillou S."/>
            <person name="Cros-Aarteil S."/>
            <person name="Calhoun S."/>
            <person name="Haridas S."/>
            <person name="Kuo A."/>
            <person name="Mondo S."/>
            <person name="Pangilinan J."/>
            <person name="Riley R."/>
            <person name="Labutti K."/>
            <person name="Andreopoulos B."/>
            <person name="Lipzen A."/>
            <person name="Chen C."/>
            <person name="Yanf M."/>
            <person name="Daum C."/>
            <person name="Ng V."/>
            <person name="Clum A."/>
            <person name="Ohm R."/>
            <person name="Martin F."/>
            <person name="Silar P."/>
            <person name="Natvig D."/>
            <person name="Lalanne C."/>
            <person name="Gautier V."/>
            <person name="Ament-Velasquez S.L."/>
            <person name="Kruys A."/>
            <person name="Hutchinson M.I."/>
            <person name="Powell A.J."/>
            <person name="Barry K."/>
            <person name="Miller A.N."/>
            <person name="Grigoriev I.V."/>
            <person name="Debuchy R."/>
            <person name="Gladieux P."/>
            <person name="Thoren M.H."/>
            <person name="Johannesson H."/>
        </authorList>
    </citation>
    <scope>NUCLEOTIDE SEQUENCE</scope>
    <source>
        <strain evidence="2">PSN309</strain>
    </source>
</reference>
<gene>
    <name evidence="2" type="ORF">QBC35DRAFT_519484</name>
</gene>